<keyword evidence="2 4" id="KW-0238">DNA-binding</keyword>
<evidence type="ECO:0000313" key="6">
    <source>
        <dbReference type="EMBL" id="MBA4502184.1"/>
    </source>
</evidence>
<feature type="domain" description="HTH tetR-type" evidence="5">
    <location>
        <begin position="10"/>
        <end position="70"/>
    </location>
</feature>
<keyword evidence="1" id="KW-0805">Transcription regulation</keyword>
<feature type="DNA-binding region" description="H-T-H motif" evidence="4">
    <location>
        <begin position="33"/>
        <end position="52"/>
    </location>
</feature>
<evidence type="ECO:0000256" key="4">
    <source>
        <dbReference type="PROSITE-ProRule" id="PRU00335"/>
    </source>
</evidence>
<dbReference type="Gene3D" id="1.10.357.10">
    <property type="entry name" value="Tetracycline Repressor, domain 2"/>
    <property type="match status" value="1"/>
</dbReference>
<dbReference type="InterPro" id="IPR009057">
    <property type="entry name" value="Homeodomain-like_sf"/>
</dbReference>
<dbReference type="SUPFAM" id="SSF48498">
    <property type="entry name" value="Tetracyclin repressor-like, C-terminal domain"/>
    <property type="match status" value="1"/>
</dbReference>
<keyword evidence="7" id="KW-1185">Reference proteome</keyword>
<dbReference type="PROSITE" id="PS50977">
    <property type="entry name" value="HTH_TETR_2"/>
    <property type="match status" value="1"/>
</dbReference>
<dbReference type="InterPro" id="IPR036271">
    <property type="entry name" value="Tet_transcr_reg_TetR-rel_C_sf"/>
</dbReference>
<dbReference type="PANTHER" id="PTHR30055:SF212">
    <property type="entry name" value="TETR-FAMILY FAMILY TRANSCRIPTIONAL REGULATOR"/>
    <property type="match status" value="1"/>
</dbReference>
<dbReference type="SUPFAM" id="SSF46689">
    <property type="entry name" value="Homeodomain-like"/>
    <property type="match status" value="1"/>
</dbReference>
<keyword evidence="3" id="KW-0804">Transcription</keyword>
<dbReference type="Pfam" id="PF13305">
    <property type="entry name" value="TetR_C_33"/>
    <property type="match status" value="1"/>
</dbReference>
<dbReference type="RefSeq" id="WP_181738757.1">
    <property type="nucleotide sequence ID" value="NZ_JACEMT010000043.1"/>
</dbReference>
<dbReference type="InterPro" id="IPR050109">
    <property type="entry name" value="HTH-type_TetR-like_transc_reg"/>
</dbReference>
<dbReference type="Proteomes" id="UP000538931">
    <property type="component" value="Unassembled WGS sequence"/>
</dbReference>
<accession>A0A7W2AC75</accession>
<dbReference type="AlphaFoldDB" id="A0A7W2AC75"/>
<dbReference type="InterPro" id="IPR025996">
    <property type="entry name" value="MT1864/Rv1816-like_C"/>
</dbReference>
<gene>
    <name evidence="6" type="ORF">H1S06_07380</name>
</gene>
<evidence type="ECO:0000256" key="2">
    <source>
        <dbReference type="ARBA" id="ARBA00023125"/>
    </source>
</evidence>
<comment type="caution">
    <text evidence="6">The sequence shown here is derived from an EMBL/GenBank/DDBJ whole genome shotgun (WGS) entry which is preliminary data.</text>
</comment>
<evidence type="ECO:0000313" key="7">
    <source>
        <dbReference type="Proteomes" id="UP000538931"/>
    </source>
</evidence>
<dbReference type="PANTHER" id="PTHR30055">
    <property type="entry name" value="HTH-TYPE TRANSCRIPTIONAL REGULATOR RUTR"/>
    <property type="match status" value="1"/>
</dbReference>
<evidence type="ECO:0000256" key="3">
    <source>
        <dbReference type="ARBA" id="ARBA00023163"/>
    </source>
</evidence>
<evidence type="ECO:0000259" key="5">
    <source>
        <dbReference type="PROSITE" id="PS50977"/>
    </source>
</evidence>
<dbReference type="EMBL" id="JACEMT010000043">
    <property type="protein sequence ID" value="MBA4502184.1"/>
    <property type="molecule type" value="Genomic_DNA"/>
</dbReference>
<proteinExistence type="predicted"/>
<dbReference type="Pfam" id="PF00440">
    <property type="entry name" value="TetR_N"/>
    <property type="match status" value="1"/>
</dbReference>
<dbReference type="InterPro" id="IPR001647">
    <property type="entry name" value="HTH_TetR"/>
</dbReference>
<reference evidence="6 7" key="1">
    <citation type="submission" date="2020-07" db="EMBL/GenBank/DDBJ databases">
        <title>Bacterium isolated from marien macroalgae.</title>
        <authorList>
            <person name="Zhu K."/>
            <person name="Lu D."/>
            <person name="Du Z."/>
        </authorList>
    </citation>
    <scope>NUCLEOTIDE SEQUENCE [LARGE SCALE GENOMIC DNA]</scope>
    <source>
        <strain evidence="6 7">3-1745</strain>
    </source>
</reference>
<dbReference type="GO" id="GO:0003700">
    <property type="term" value="F:DNA-binding transcription factor activity"/>
    <property type="evidence" value="ECO:0007669"/>
    <property type="project" value="TreeGrafter"/>
</dbReference>
<evidence type="ECO:0000256" key="1">
    <source>
        <dbReference type="ARBA" id="ARBA00023015"/>
    </source>
</evidence>
<organism evidence="6 7">
    <name type="scientific">Marinobacterium marinum</name>
    <dbReference type="NCBI Taxonomy" id="2756129"/>
    <lineage>
        <taxon>Bacteria</taxon>
        <taxon>Pseudomonadati</taxon>
        <taxon>Pseudomonadota</taxon>
        <taxon>Gammaproteobacteria</taxon>
        <taxon>Oceanospirillales</taxon>
        <taxon>Oceanospirillaceae</taxon>
        <taxon>Marinobacterium</taxon>
    </lineage>
</organism>
<sequence>MAKRKEHSKEELREMALCAAESLLQSEGLKAISARRVASEIGYSAGSLYTVFKNIDDLCWQLNARTLAQLLARLDAVVPASPRCCLLDYGQAYLAFARENPERWSLLFEHATANDVMPPAWLSERILQLFARVEQCLQQMRPNLTPQALELSARTIWSGVHGIAVLALRQKLFVSNERAAEMMLQELVQQYLNGWLSEETEHA</sequence>
<name>A0A7W2AC75_9GAMM</name>
<dbReference type="GO" id="GO:0000976">
    <property type="term" value="F:transcription cis-regulatory region binding"/>
    <property type="evidence" value="ECO:0007669"/>
    <property type="project" value="TreeGrafter"/>
</dbReference>
<protein>
    <submittedName>
        <fullName evidence="6">WHG domain-containing protein</fullName>
    </submittedName>
</protein>